<gene>
    <name evidence="1" type="ORF">LTR78_010456</name>
</gene>
<reference evidence="1" key="1">
    <citation type="submission" date="2023-07" db="EMBL/GenBank/DDBJ databases">
        <title>Black Yeasts Isolated from many extreme environments.</title>
        <authorList>
            <person name="Coleine C."/>
            <person name="Stajich J.E."/>
            <person name="Selbmann L."/>
        </authorList>
    </citation>
    <scope>NUCLEOTIDE SEQUENCE</scope>
    <source>
        <strain evidence="1">CCFEE 5485</strain>
    </source>
</reference>
<comment type="caution">
    <text evidence="1">The sequence shown here is derived from an EMBL/GenBank/DDBJ whole genome shotgun (WGS) entry which is preliminary data.</text>
</comment>
<evidence type="ECO:0000313" key="2">
    <source>
        <dbReference type="Proteomes" id="UP001274830"/>
    </source>
</evidence>
<organism evidence="1 2">
    <name type="scientific">Recurvomyces mirabilis</name>
    <dbReference type="NCBI Taxonomy" id="574656"/>
    <lineage>
        <taxon>Eukaryota</taxon>
        <taxon>Fungi</taxon>
        <taxon>Dikarya</taxon>
        <taxon>Ascomycota</taxon>
        <taxon>Pezizomycotina</taxon>
        <taxon>Dothideomycetes</taxon>
        <taxon>Dothideomycetidae</taxon>
        <taxon>Mycosphaerellales</taxon>
        <taxon>Teratosphaeriaceae</taxon>
        <taxon>Recurvomyces</taxon>
    </lineage>
</organism>
<dbReference type="Proteomes" id="UP001274830">
    <property type="component" value="Unassembled WGS sequence"/>
</dbReference>
<dbReference type="EMBL" id="JAUTXT010000076">
    <property type="protein sequence ID" value="KAK3669639.1"/>
    <property type="molecule type" value="Genomic_DNA"/>
</dbReference>
<proteinExistence type="predicted"/>
<name>A0AAE0WG73_9PEZI</name>
<evidence type="ECO:0000313" key="1">
    <source>
        <dbReference type="EMBL" id="KAK3669639.1"/>
    </source>
</evidence>
<keyword evidence="2" id="KW-1185">Reference proteome</keyword>
<accession>A0AAE0WG73</accession>
<sequence length="110" mass="12680">MSWLETPSTDEDLHDPWDTITMPEEADISRGRLLYRTDQPFTRPPQDNDDRMALAVQSFTKAVEIMGETLDTMRKTAVAIRKATKCLCEARSYQDLSNGHDIKYKRRSEA</sequence>
<protein>
    <submittedName>
        <fullName evidence="1">Uncharacterized protein</fullName>
    </submittedName>
</protein>
<dbReference type="AlphaFoldDB" id="A0AAE0WG73"/>